<dbReference type="AlphaFoldDB" id="A0ABD2ZX28"/>
<comment type="caution">
    <text evidence="2">The sequence shown here is derived from an EMBL/GenBank/DDBJ whole genome shotgun (WGS) entry which is preliminary data.</text>
</comment>
<sequence length="272" mass="30175">MSGKRDYFNVKVSKEEVVAASLPLQEHWLPQSNLDLLIPPVDIGVFFCYKKKPSSDIHTFGSLVGILKKALAETLVSNYAFAGEMVQNVAGEPEVLCNNRGVDFIQAFADVELQELNLYNPDETLDGKLLPIKKQGVLAVQATELKCGGLILGCKFDHRVADAYSANMFFESWAEMAFAKPISTVPTFRRSLLCPRRPGGYDSSVTDMYLPLSKSPTPPHDLMAGYVMPMPSATGKNGDWIVYMHLLKEQIEAIETYGSNVFEPITIGHFLY</sequence>
<protein>
    <submittedName>
        <fullName evidence="2">Uncharacterized protein</fullName>
    </submittedName>
</protein>
<dbReference type="Gene3D" id="3.30.559.10">
    <property type="entry name" value="Chloramphenicol acetyltransferase-like domain"/>
    <property type="match status" value="1"/>
</dbReference>
<dbReference type="InterPro" id="IPR050317">
    <property type="entry name" value="Plant_Fungal_Acyltransferase"/>
</dbReference>
<dbReference type="Pfam" id="PF02458">
    <property type="entry name" value="Transferase"/>
    <property type="match status" value="1"/>
</dbReference>
<dbReference type="PANTHER" id="PTHR31642">
    <property type="entry name" value="TRICHOTHECENE 3-O-ACETYLTRANSFERASE"/>
    <property type="match status" value="1"/>
</dbReference>
<accession>A0ABD2ZX28</accession>
<comment type="similarity">
    <text evidence="1">Belongs to the plant acyltransferase family.</text>
</comment>
<dbReference type="Proteomes" id="UP001630127">
    <property type="component" value="Unassembled WGS sequence"/>
</dbReference>
<dbReference type="PANTHER" id="PTHR31642:SF266">
    <property type="entry name" value="HXXXD-TYPE ACYL-TRANSFERASE FAMILY PROTEIN"/>
    <property type="match status" value="1"/>
</dbReference>
<reference evidence="2 3" key="1">
    <citation type="submission" date="2024-11" db="EMBL/GenBank/DDBJ databases">
        <title>A near-complete genome assembly of Cinchona calisaya.</title>
        <authorList>
            <person name="Lian D.C."/>
            <person name="Zhao X.W."/>
            <person name="Wei L."/>
        </authorList>
    </citation>
    <scope>NUCLEOTIDE SEQUENCE [LARGE SCALE GENOMIC DNA]</scope>
    <source>
        <tissue evidence="2">Nenye</tissue>
    </source>
</reference>
<proteinExistence type="inferred from homology"/>
<evidence type="ECO:0000313" key="2">
    <source>
        <dbReference type="EMBL" id="KAL3522138.1"/>
    </source>
</evidence>
<organism evidence="2 3">
    <name type="scientific">Cinchona calisaya</name>
    <dbReference type="NCBI Taxonomy" id="153742"/>
    <lineage>
        <taxon>Eukaryota</taxon>
        <taxon>Viridiplantae</taxon>
        <taxon>Streptophyta</taxon>
        <taxon>Embryophyta</taxon>
        <taxon>Tracheophyta</taxon>
        <taxon>Spermatophyta</taxon>
        <taxon>Magnoliopsida</taxon>
        <taxon>eudicotyledons</taxon>
        <taxon>Gunneridae</taxon>
        <taxon>Pentapetalae</taxon>
        <taxon>asterids</taxon>
        <taxon>lamiids</taxon>
        <taxon>Gentianales</taxon>
        <taxon>Rubiaceae</taxon>
        <taxon>Cinchonoideae</taxon>
        <taxon>Cinchoneae</taxon>
        <taxon>Cinchona</taxon>
    </lineage>
</organism>
<keyword evidence="3" id="KW-1185">Reference proteome</keyword>
<evidence type="ECO:0000256" key="1">
    <source>
        <dbReference type="ARBA" id="ARBA00009861"/>
    </source>
</evidence>
<gene>
    <name evidence="2" type="ORF">ACH5RR_014972</name>
</gene>
<dbReference type="EMBL" id="JBJUIK010000007">
    <property type="protein sequence ID" value="KAL3522138.1"/>
    <property type="molecule type" value="Genomic_DNA"/>
</dbReference>
<evidence type="ECO:0000313" key="3">
    <source>
        <dbReference type="Proteomes" id="UP001630127"/>
    </source>
</evidence>
<name>A0ABD2ZX28_9GENT</name>
<dbReference type="InterPro" id="IPR023213">
    <property type="entry name" value="CAT-like_dom_sf"/>
</dbReference>